<dbReference type="AlphaFoldDB" id="A8Q374"/>
<reference evidence="12 13" key="1">
    <citation type="journal article" date="2007" name="Proc. Natl. Acad. Sci. U.S.A.">
        <title>Dandruff-associated Malassezia genomes reveal convergent and divergent virulence traits shared with plant and human fungal pathogens.</title>
        <authorList>
            <person name="Xu J."/>
            <person name="Saunders C.W."/>
            <person name="Hu P."/>
            <person name="Grant R.A."/>
            <person name="Boekhout T."/>
            <person name="Kuramae E.E."/>
            <person name="Kronstad J.W."/>
            <person name="Deangelis Y.M."/>
            <person name="Reeder N.L."/>
            <person name="Johnstone K.R."/>
            <person name="Leland M."/>
            <person name="Fieno A.M."/>
            <person name="Begley W.M."/>
            <person name="Sun Y."/>
            <person name="Lacey M.P."/>
            <person name="Chaudhary T."/>
            <person name="Keough T."/>
            <person name="Chu L."/>
            <person name="Sears R."/>
            <person name="Yuan B."/>
            <person name="Dawson T.L.Jr."/>
        </authorList>
    </citation>
    <scope>NUCLEOTIDE SEQUENCE [LARGE SCALE GENOMIC DNA]</scope>
    <source>
        <strain evidence="13">ATCC MYA-4612 / CBS 7966</strain>
    </source>
</reference>
<evidence type="ECO:0000256" key="7">
    <source>
        <dbReference type="ARBA" id="ARBA00023014"/>
    </source>
</evidence>
<dbReference type="KEGG" id="mgl:MGL_2327"/>
<dbReference type="Pfam" id="PF02906">
    <property type="entry name" value="Fe_hyd_lg_C"/>
    <property type="match status" value="1"/>
</dbReference>
<organism evidence="12 13">
    <name type="scientific">Malassezia globosa (strain ATCC MYA-4612 / CBS 7966)</name>
    <name type="common">Dandruff-associated fungus</name>
    <dbReference type="NCBI Taxonomy" id="425265"/>
    <lineage>
        <taxon>Eukaryota</taxon>
        <taxon>Fungi</taxon>
        <taxon>Dikarya</taxon>
        <taxon>Basidiomycota</taxon>
        <taxon>Ustilaginomycotina</taxon>
        <taxon>Malasseziomycetes</taxon>
        <taxon>Malasseziales</taxon>
        <taxon>Malasseziaceae</taxon>
        <taxon>Malassezia</taxon>
    </lineage>
</organism>
<comment type="caution">
    <text evidence="12">The sequence shown here is derived from an EMBL/GenBank/DDBJ whole genome shotgun (WGS) entry which is preliminary data.</text>
</comment>
<dbReference type="InterPro" id="IPR050340">
    <property type="entry name" value="Cytosolic_Fe-S_CAF"/>
</dbReference>
<dbReference type="OMA" id="GYLHHVL"/>
<feature type="domain" description="Iron hydrogenase large subunit C-terminal" evidence="11">
    <location>
        <begin position="108"/>
        <end position="477"/>
    </location>
</feature>
<dbReference type="InParanoid" id="A8Q374"/>
<evidence type="ECO:0000313" key="12">
    <source>
        <dbReference type="EMBL" id="EDP43317.1"/>
    </source>
</evidence>
<dbReference type="GeneID" id="5854838"/>
<dbReference type="InterPro" id="IPR004108">
    <property type="entry name" value="Fe_hydrogenase_lsu_C"/>
</dbReference>
<dbReference type="GO" id="GO:0046872">
    <property type="term" value="F:metal ion binding"/>
    <property type="evidence" value="ECO:0007669"/>
    <property type="project" value="UniProtKB-KW"/>
</dbReference>
<keyword evidence="13" id="KW-1185">Reference proteome</keyword>
<dbReference type="RefSeq" id="XP_001730531.1">
    <property type="nucleotide sequence ID" value="XM_001730479.1"/>
</dbReference>
<comment type="function">
    <text evidence="8">Component of the cytosolic Fe/S protein assembly machinery. Required for maturation of extramitochondrial Fe/S proteins. May play a role in the transfer of pre-assembled Fe/S clusters to target apoproteins.</text>
</comment>
<dbReference type="PANTHER" id="PTHR11615">
    <property type="entry name" value="NITRATE, FORMATE, IRON DEHYDROGENASE"/>
    <property type="match status" value="1"/>
</dbReference>
<evidence type="ECO:0000256" key="5">
    <source>
        <dbReference type="ARBA" id="ARBA00022723"/>
    </source>
</evidence>
<dbReference type="Gene3D" id="3.40.950.10">
    <property type="entry name" value="Fe-only Hydrogenase (Larger Subunit), Chain L, domain 3"/>
    <property type="match status" value="1"/>
</dbReference>
<protein>
    <recommendedName>
        <fullName evidence="2">Cytosolic Fe-S cluster assembly factor NAR1</fullName>
    </recommendedName>
    <alternativeName>
        <fullName evidence="3">Cytosolic Fe-S cluster assembly factor nar1</fullName>
    </alternativeName>
    <alternativeName>
        <fullName evidence="9">Nuclear architecture-related protein 1</fullName>
    </alternativeName>
</protein>
<dbReference type="FunCoup" id="A8Q374">
    <property type="interactions" value="52"/>
</dbReference>
<accession>A8Q374</accession>
<proteinExistence type="inferred from homology"/>
<dbReference type="FunFam" id="3.30.70.20:FF:000042">
    <property type="entry name" value="Cytosolic Fe-S cluster assembly factor NAR1"/>
    <property type="match status" value="1"/>
</dbReference>
<evidence type="ECO:0000259" key="11">
    <source>
        <dbReference type="Pfam" id="PF02906"/>
    </source>
</evidence>
<dbReference type="SUPFAM" id="SSF53920">
    <property type="entry name" value="Fe-only hydrogenase"/>
    <property type="match status" value="1"/>
</dbReference>
<evidence type="ECO:0000256" key="3">
    <source>
        <dbReference type="ARBA" id="ARBA00017073"/>
    </source>
</evidence>
<evidence type="ECO:0000256" key="10">
    <source>
        <dbReference type="SAM" id="MobiDB-lite"/>
    </source>
</evidence>
<keyword evidence="7" id="KW-0411">Iron-sulfur</keyword>
<dbReference type="STRING" id="425265.A8Q374"/>
<keyword evidence="4" id="KW-0004">4Fe-4S</keyword>
<evidence type="ECO:0000256" key="2">
    <source>
        <dbReference type="ARBA" id="ARBA00015854"/>
    </source>
</evidence>
<keyword evidence="6" id="KW-0408">Iron</keyword>
<sequence>MAFSGALTLTDLNDYLGPSQACIKPVEAPTTTASSNAPESTIALEGGVYVEAPVNAPRARTQLETAQISLNDCLACSGCVTSAESVLIGVQSIDEIRNELAQKRERIFIATISSQTIASLQARWGMQPPAVWTRVCAALKQLGFDQVHDLSLARHMSLYETVREFRLRREARMRGTKDAPTLPMVASACPGWVCYAEKAHGELLPYVATTKSPQQLAGILAKRFWGPQQKGVDISQDSAPYVYHVSVMPCYDKKLEAVRQDNEQTSQTKDVDCVLTTGELHDLIVGVDVHANAETEPRESESERASDKQMDEASDAWKHVMSGSSSGSASEQNEARITPRPQVATEFCDPAHVPAHQEPGSSSGGYIFAVLLDAYMSWIRSHPDTSQPTVELHILRSTDYTDYTLRAPDGTTLFKGATCYGFRNIQNVVRKLQRETGARSTRGRGRMRSVARPSPQDTHPYDYIEVMACPGGCVNGGGQLRPPATWALDTSSLSMAALPDAQQASEASPVQGWQGTDRRWVQHVENLYWGDDMKRGATVDSAQSLLERAAHGPLRSWLDAWDRQASDALSLFKHDDLHTKFNAVESNPQGLTVQW</sequence>
<dbReference type="GO" id="GO:0051539">
    <property type="term" value="F:4 iron, 4 sulfur cluster binding"/>
    <property type="evidence" value="ECO:0007669"/>
    <property type="project" value="UniProtKB-KW"/>
</dbReference>
<evidence type="ECO:0000256" key="9">
    <source>
        <dbReference type="ARBA" id="ARBA00031269"/>
    </source>
</evidence>
<evidence type="ECO:0000256" key="4">
    <source>
        <dbReference type="ARBA" id="ARBA00022485"/>
    </source>
</evidence>
<feature type="region of interest" description="Disordered" evidence="10">
    <location>
        <begin position="435"/>
        <end position="455"/>
    </location>
</feature>
<comment type="similarity">
    <text evidence="1">Belongs to the NARF family.</text>
</comment>
<evidence type="ECO:0000256" key="1">
    <source>
        <dbReference type="ARBA" id="ARBA00006596"/>
    </source>
</evidence>
<dbReference type="VEuPathDB" id="FungiDB:MGL_2327"/>
<evidence type="ECO:0000313" key="13">
    <source>
        <dbReference type="Proteomes" id="UP000008837"/>
    </source>
</evidence>
<evidence type="ECO:0000256" key="6">
    <source>
        <dbReference type="ARBA" id="ARBA00023004"/>
    </source>
</evidence>
<dbReference type="EMBL" id="AAYY01000008">
    <property type="protein sequence ID" value="EDP43317.1"/>
    <property type="molecule type" value="Genomic_DNA"/>
</dbReference>
<gene>
    <name evidence="12" type="ORF">MGL_2327</name>
</gene>
<name>A8Q374_MALGO</name>
<feature type="compositionally biased region" description="Basic and acidic residues" evidence="10">
    <location>
        <begin position="291"/>
        <end position="318"/>
    </location>
</feature>
<keyword evidence="5" id="KW-0479">Metal-binding</keyword>
<dbReference type="Gene3D" id="3.40.50.1780">
    <property type="match status" value="1"/>
</dbReference>
<dbReference type="InterPro" id="IPR009016">
    <property type="entry name" value="Fe_hydrogenase"/>
</dbReference>
<evidence type="ECO:0000256" key="8">
    <source>
        <dbReference type="ARBA" id="ARBA00025099"/>
    </source>
</evidence>
<dbReference type="OrthoDB" id="10253113at2759"/>
<feature type="region of interest" description="Disordered" evidence="10">
    <location>
        <begin position="289"/>
        <end position="337"/>
    </location>
</feature>
<dbReference type="Proteomes" id="UP000008837">
    <property type="component" value="Unassembled WGS sequence"/>
</dbReference>